<dbReference type="PANTHER" id="PTHR33406:SF13">
    <property type="entry name" value="MEMBRANE PROTEIN YDFJ"/>
    <property type="match status" value="1"/>
</dbReference>
<proteinExistence type="predicted"/>
<keyword evidence="3 6" id="KW-0812">Transmembrane</keyword>
<feature type="transmembrane region" description="Helical" evidence="6">
    <location>
        <begin position="270"/>
        <end position="291"/>
    </location>
</feature>
<organism evidence="8 9">
    <name type="scientific">Candidatus Thiodiazotropha endoloripes</name>
    <dbReference type="NCBI Taxonomy" id="1818881"/>
    <lineage>
        <taxon>Bacteria</taxon>
        <taxon>Pseudomonadati</taxon>
        <taxon>Pseudomonadota</taxon>
        <taxon>Gammaproteobacteria</taxon>
        <taxon>Chromatiales</taxon>
        <taxon>Sedimenticolaceae</taxon>
        <taxon>Candidatus Thiodiazotropha</taxon>
    </lineage>
</organism>
<feature type="transmembrane region" description="Helical" evidence="6">
    <location>
        <begin position="408"/>
        <end position="427"/>
    </location>
</feature>
<feature type="transmembrane region" description="Helical" evidence="6">
    <location>
        <begin position="683"/>
        <end position="702"/>
    </location>
</feature>
<feature type="transmembrane region" description="Helical" evidence="6">
    <location>
        <begin position="635"/>
        <end position="653"/>
    </location>
</feature>
<dbReference type="PANTHER" id="PTHR33406">
    <property type="entry name" value="MEMBRANE PROTEIN MJ1562-RELATED"/>
    <property type="match status" value="1"/>
</dbReference>
<sequence length="768" mass="84438">MTIRIDTLLAWLAALALCSWWVFSQVSLRTDMSLFLPEGTAADQRILLNEINQGPANRLLLLAITQGDAASRASLSQQLTARLRNSPLLSRVENGAPGALQIDPLLFKYRYLISPGIEASAFSVESLNRALMQRLEELKAPFPSPFKGLLAADPMGSYQTMLRSWLAEQSIHREQGVWQSKQGEMALLLVQTRAGGLELDEQQAVLAYLQDEFARLDNDAGHQLIISGPGVFGVQSRAVIHYETQTLSMVASALIALLLFSAYRFLPYLLFAALPLLSALLVGAIVCQLVFGELHGITLAFGITLLGVTLDYPIHLFSHLRHSEPVNSTMLSIWRTLRLGVITTCIAYLVLLTTDFIGLRQLGLFTLTGLLTAALTSRLLLPRVFPQPFSPPQPRGMTLLSLMLKRKIWPSLVMLALAVISLTTLLLSSKPLWQDDIATFSPLPKALLEQDRQLRQHFSTSDPSHLLLIQGEDPQQLLQRSEALRQHLQQDPAGASLIDISLPSDYLPSVQQQRVRQQSLPDRHGLSDNLQQAMQGLPFRKAAFDPFITEIEQSRNLPPLSYAEAMSSELKTRLESMIREGQSAWFALIPLQTVADPEQIKTYVEANLPEVSYLNLKQEVSGLVGDFRQQTLQRVALGCGLMLILLWIGLGSLKRALTTLIPIGLAILASVGVLHLLGEALNLFHLISLMLVLGIGLDYSLFFGRREQQQGDALLTLHALSVCALSTAGVFAILASSSIPVLHAIGLTVAIGVVMSYLATYALSRINS</sequence>
<dbReference type="AlphaFoldDB" id="A0A1E2URZ3"/>
<dbReference type="STRING" id="1818881.A3196_11145"/>
<dbReference type="Pfam" id="PF03176">
    <property type="entry name" value="MMPL"/>
    <property type="match status" value="1"/>
</dbReference>
<keyword evidence="2" id="KW-1003">Cell membrane</keyword>
<evidence type="ECO:0000256" key="3">
    <source>
        <dbReference type="ARBA" id="ARBA00022692"/>
    </source>
</evidence>
<keyword evidence="9" id="KW-1185">Reference proteome</keyword>
<evidence type="ECO:0000256" key="5">
    <source>
        <dbReference type="ARBA" id="ARBA00023136"/>
    </source>
</evidence>
<comment type="caution">
    <text evidence="8">The sequence shown here is derived from an EMBL/GenBank/DDBJ whole genome shotgun (WGS) entry which is preliminary data.</text>
</comment>
<feature type="domain" description="Membrane transport protein MMPL" evidence="7">
    <location>
        <begin position="176"/>
        <end position="383"/>
    </location>
</feature>
<name>A0A1E2URZ3_9GAMM</name>
<evidence type="ECO:0000256" key="4">
    <source>
        <dbReference type="ARBA" id="ARBA00022989"/>
    </source>
</evidence>
<feature type="transmembrane region" description="Helical" evidence="6">
    <location>
        <begin position="246"/>
        <end position="263"/>
    </location>
</feature>
<accession>A0A1E2URZ3</accession>
<keyword evidence="5 6" id="KW-0472">Membrane</keyword>
<comment type="subcellular location">
    <subcellularLocation>
        <location evidence="1">Cell membrane</location>
        <topology evidence="1">Multi-pass membrane protein</topology>
    </subcellularLocation>
</comment>
<feature type="transmembrane region" description="Helical" evidence="6">
    <location>
        <begin position="363"/>
        <end position="381"/>
    </location>
</feature>
<evidence type="ECO:0000256" key="1">
    <source>
        <dbReference type="ARBA" id="ARBA00004651"/>
    </source>
</evidence>
<dbReference type="GO" id="GO:0005886">
    <property type="term" value="C:plasma membrane"/>
    <property type="evidence" value="ECO:0007669"/>
    <property type="project" value="UniProtKB-SubCell"/>
</dbReference>
<evidence type="ECO:0000256" key="2">
    <source>
        <dbReference type="ARBA" id="ARBA00022475"/>
    </source>
</evidence>
<dbReference type="Proteomes" id="UP000094849">
    <property type="component" value="Unassembled WGS sequence"/>
</dbReference>
<protein>
    <recommendedName>
        <fullName evidence="7">Membrane transport protein MMPL domain-containing protein</fullName>
    </recommendedName>
</protein>
<reference evidence="8 9" key="1">
    <citation type="submission" date="2016-03" db="EMBL/GenBank/DDBJ databases">
        <title>Chemosynthetic sulphur-oxidizing symbionts of marine invertebrate animals are capable of nitrogen fixation.</title>
        <authorList>
            <person name="Petersen J.M."/>
            <person name="Kemper A."/>
            <person name="Gruber-Vodicka H."/>
            <person name="Cardini U."/>
            <person name="Geest Mvander."/>
            <person name="Kleiner M."/>
            <person name="Bulgheresi S."/>
            <person name="Fussmann M."/>
            <person name="Herbold C."/>
            <person name="Seah B.K.B."/>
            <person name="Antony C.Paul."/>
            <person name="Liu D."/>
            <person name="Belitz A."/>
            <person name="Weber M."/>
        </authorList>
    </citation>
    <scope>NUCLEOTIDE SEQUENCE [LARGE SCALE GENOMIC DNA]</scope>
    <source>
        <strain evidence="8">G_D</strain>
    </source>
</reference>
<feature type="transmembrane region" description="Helical" evidence="6">
    <location>
        <begin position="714"/>
        <end position="735"/>
    </location>
</feature>
<dbReference type="Gene3D" id="1.20.1640.10">
    <property type="entry name" value="Multidrug efflux transporter AcrB transmembrane domain"/>
    <property type="match status" value="2"/>
</dbReference>
<feature type="transmembrane region" description="Helical" evidence="6">
    <location>
        <begin position="741"/>
        <end position="763"/>
    </location>
</feature>
<feature type="transmembrane region" description="Helical" evidence="6">
    <location>
        <begin position="660"/>
        <end position="677"/>
    </location>
</feature>
<feature type="transmembrane region" description="Helical" evidence="6">
    <location>
        <begin position="337"/>
        <end position="357"/>
    </location>
</feature>
<evidence type="ECO:0000256" key="6">
    <source>
        <dbReference type="SAM" id="Phobius"/>
    </source>
</evidence>
<evidence type="ECO:0000313" key="9">
    <source>
        <dbReference type="Proteomes" id="UP000094849"/>
    </source>
</evidence>
<keyword evidence="4 6" id="KW-1133">Transmembrane helix</keyword>
<dbReference type="EMBL" id="LVJZ01000003">
    <property type="protein sequence ID" value="ODB97264.1"/>
    <property type="molecule type" value="Genomic_DNA"/>
</dbReference>
<dbReference type="SUPFAM" id="SSF82866">
    <property type="entry name" value="Multidrug efflux transporter AcrB transmembrane domain"/>
    <property type="match status" value="2"/>
</dbReference>
<dbReference type="RefSeq" id="WP_069024476.1">
    <property type="nucleotide sequence ID" value="NZ_LVJZ01000003.1"/>
</dbReference>
<evidence type="ECO:0000259" key="7">
    <source>
        <dbReference type="Pfam" id="PF03176"/>
    </source>
</evidence>
<feature type="transmembrane region" description="Helical" evidence="6">
    <location>
        <begin position="297"/>
        <end position="317"/>
    </location>
</feature>
<evidence type="ECO:0000313" key="8">
    <source>
        <dbReference type="EMBL" id="ODB97264.1"/>
    </source>
</evidence>
<dbReference type="InterPro" id="IPR004869">
    <property type="entry name" value="MMPL_dom"/>
</dbReference>
<gene>
    <name evidence="8" type="ORF">A3196_11145</name>
</gene>
<dbReference type="InterPro" id="IPR050545">
    <property type="entry name" value="Mycobact_MmpL"/>
</dbReference>